<dbReference type="PANTHER" id="PTHR30399">
    <property type="entry name" value="UNCHARACTERIZED PROTEIN YGJP"/>
    <property type="match status" value="1"/>
</dbReference>
<protein>
    <recommendedName>
        <fullName evidence="2">YgjP-like metallopeptidase domain-containing protein</fullName>
    </recommendedName>
</protein>
<gene>
    <name evidence="3" type="ORF">SAMN04488035_0552</name>
</gene>
<feature type="region of interest" description="Disordered" evidence="1">
    <location>
        <begin position="180"/>
        <end position="206"/>
    </location>
</feature>
<dbReference type="RefSeq" id="WP_093374825.1">
    <property type="nucleotide sequence ID" value="NZ_BNAN01000001.1"/>
</dbReference>
<dbReference type="CDD" id="cd07344">
    <property type="entry name" value="M48_yhfN_like"/>
    <property type="match status" value="1"/>
</dbReference>
<feature type="compositionally biased region" description="Basic and acidic residues" evidence="1">
    <location>
        <begin position="180"/>
        <end position="196"/>
    </location>
</feature>
<dbReference type="InterPro" id="IPR002725">
    <property type="entry name" value="YgjP-like_metallopeptidase"/>
</dbReference>
<accession>A0A1I2DG46</accession>
<proteinExistence type="predicted"/>
<keyword evidence="4" id="KW-1185">Reference proteome</keyword>
<evidence type="ECO:0000259" key="2">
    <source>
        <dbReference type="Pfam" id="PF01863"/>
    </source>
</evidence>
<dbReference type="STRING" id="285351.SAMN04488035_0552"/>
<evidence type="ECO:0000256" key="1">
    <source>
        <dbReference type="SAM" id="MobiDB-lite"/>
    </source>
</evidence>
<sequence length="206" mass="23264">MSLLSGTVRPVSGEREGTVEVRRSRRRVRTVNAYRDGERTVVSIPARFSAAEEAEWVARMLARLAAKERRRRPSDDELMARAQDLSERYLGGRARPDSVSWVGNQGRRWGSCSIEQRTIRISSRVRGLPSWVIDYVILHELVHLLHPNHTAAFWETLAVYPRADRARGFLDGVAFADERSGRDRLAPSDTDDRSPEADEPPSAATD</sequence>
<feature type="domain" description="YgjP-like metallopeptidase" evidence="2">
    <location>
        <begin position="102"/>
        <end position="163"/>
    </location>
</feature>
<name>A0A1I2DG46_9MICO</name>
<reference evidence="4" key="1">
    <citation type="submission" date="2016-10" db="EMBL/GenBank/DDBJ databases">
        <authorList>
            <person name="Varghese N."/>
            <person name="Submissions S."/>
        </authorList>
    </citation>
    <scope>NUCLEOTIDE SEQUENCE [LARGE SCALE GENOMIC DNA]</scope>
    <source>
        <strain evidence="4">DSM 19083</strain>
    </source>
</reference>
<dbReference type="AlphaFoldDB" id="A0A1I2DG46"/>
<dbReference type="Proteomes" id="UP000198520">
    <property type="component" value="Unassembled WGS sequence"/>
</dbReference>
<organism evidence="3 4">
    <name type="scientific">Flavimobilis marinus</name>
    <dbReference type="NCBI Taxonomy" id="285351"/>
    <lineage>
        <taxon>Bacteria</taxon>
        <taxon>Bacillati</taxon>
        <taxon>Actinomycetota</taxon>
        <taxon>Actinomycetes</taxon>
        <taxon>Micrococcales</taxon>
        <taxon>Jonesiaceae</taxon>
        <taxon>Flavimobilis</taxon>
    </lineage>
</organism>
<dbReference type="InterPro" id="IPR053136">
    <property type="entry name" value="UTP_pyrophosphatase-like"/>
</dbReference>
<dbReference type="Pfam" id="PF01863">
    <property type="entry name" value="YgjP-like"/>
    <property type="match status" value="1"/>
</dbReference>
<dbReference type="PANTHER" id="PTHR30399:SF1">
    <property type="entry name" value="UTP PYROPHOSPHATASE"/>
    <property type="match status" value="1"/>
</dbReference>
<evidence type="ECO:0000313" key="3">
    <source>
        <dbReference type="EMBL" id="SFE79575.1"/>
    </source>
</evidence>
<dbReference type="EMBL" id="FONZ01000001">
    <property type="protein sequence ID" value="SFE79575.1"/>
    <property type="molecule type" value="Genomic_DNA"/>
</dbReference>
<dbReference type="OrthoDB" id="9811177at2"/>
<dbReference type="Gene3D" id="3.30.2010.10">
    <property type="entry name" value="Metalloproteases ('zincins'), catalytic domain"/>
    <property type="match status" value="1"/>
</dbReference>
<evidence type="ECO:0000313" key="4">
    <source>
        <dbReference type="Proteomes" id="UP000198520"/>
    </source>
</evidence>